<evidence type="ECO:0000256" key="13">
    <source>
        <dbReference type="RuleBase" id="RU362100"/>
    </source>
</evidence>
<dbReference type="InterPro" id="IPR015813">
    <property type="entry name" value="Pyrv/PenolPyrv_kinase-like_dom"/>
</dbReference>
<dbReference type="GO" id="GO:0000287">
    <property type="term" value="F:magnesium ion binding"/>
    <property type="evidence" value="ECO:0007669"/>
    <property type="project" value="TreeGrafter"/>
</dbReference>
<keyword evidence="9" id="KW-0411">Iron-sulfur</keyword>
<dbReference type="PANTHER" id="PTHR20881">
    <property type="entry name" value="3-METHYL-2-OXOBUTANOATE HYDROXYMETHYLTRANSFERASE"/>
    <property type="match status" value="1"/>
</dbReference>
<dbReference type="Gene3D" id="3.20.20.60">
    <property type="entry name" value="Phosphoenolpyruvate-binding domains"/>
    <property type="match status" value="1"/>
</dbReference>
<evidence type="ECO:0000256" key="1">
    <source>
        <dbReference type="ARBA" id="ARBA00004173"/>
    </source>
</evidence>
<evidence type="ECO:0000313" key="16">
    <source>
        <dbReference type="Proteomes" id="UP001233271"/>
    </source>
</evidence>
<dbReference type="GeneID" id="85495738"/>
<evidence type="ECO:0000256" key="6">
    <source>
        <dbReference type="ARBA" id="ARBA00022723"/>
    </source>
</evidence>
<evidence type="ECO:0000313" key="15">
    <source>
        <dbReference type="EMBL" id="BEI91868.1"/>
    </source>
</evidence>
<dbReference type="SUPFAM" id="SSF51621">
    <property type="entry name" value="Phosphoenolpyruvate/pyruvate domain"/>
    <property type="match status" value="1"/>
</dbReference>
<dbReference type="FunFam" id="3.20.20.60:FF:000003">
    <property type="entry name" value="3-methyl-2-oxobutanoate hydroxymethyltransferase"/>
    <property type="match status" value="1"/>
</dbReference>
<dbReference type="NCBIfam" id="TIGR00222">
    <property type="entry name" value="panB"/>
    <property type="match status" value="1"/>
</dbReference>
<name>A0AA48L4P0_9TREE</name>
<proteinExistence type="inferred from homology"/>
<comment type="function">
    <text evidence="13">Catalyzes the reversible reaction in which hydroxymethyl group from 5,10-methylenetetrahydrofolate is transferred onto alpha-ketoisovalerate to form ketopantoate.</text>
</comment>
<dbReference type="GO" id="GO:0015940">
    <property type="term" value="P:pantothenate biosynthetic process"/>
    <property type="evidence" value="ECO:0007669"/>
    <property type="project" value="UniProtKB-KW"/>
</dbReference>
<organism evidence="15 16">
    <name type="scientific">Cutaneotrichosporon cavernicola</name>
    <dbReference type="NCBI Taxonomy" id="279322"/>
    <lineage>
        <taxon>Eukaryota</taxon>
        <taxon>Fungi</taxon>
        <taxon>Dikarya</taxon>
        <taxon>Basidiomycota</taxon>
        <taxon>Agaricomycotina</taxon>
        <taxon>Tremellomycetes</taxon>
        <taxon>Trichosporonales</taxon>
        <taxon>Trichosporonaceae</taxon>
        <taxon>Cutaneotrichosporon</taxon>
    </lineage>
</organism>
<dbReference type="PANTHER" id="PTHR20881:SF0">
    <property type="entry name" value="3-METHYL-2-OXOBUTANOATE HYDROXYMETHYLTRANSFERASE"/>
    <property type="match status" value="1"/>
</dbReference>
<keyword evidence="13" id="KW-0566">Pantothenate biosynthesis</keyword>
<evidence type="ECO:0000256" key="12">
    <source>
        <dbReference type="ARBA" id="ARBA00049172"/>
    </source>
</evidence>
<comment type="subcellular location">
    <subcellularLocation>
        <location evidence="1">Mitochondrion</location>
    </subcellularLocation>
</comment>
<keyword evidence="5 13" id="KW-0808">Transferase</keyword>
<dbReference type="EC" id="2.1.2.11" evidence="4 13"/>
<feature type="compositionally biased region" description="Basic and acidic residues" evidence="14">
    <location>
        <begin position="620"/>
        <end position="651"/>
    </location>
</feature>
<accession>A0AA48L4P0</accession>
<dbReference type="InterPro" id="IPR040442">
    <property type="entry name" value="Pyrv_kinase-like_dom_sf"/>
</dbReference>
<dbReference type="GO" id="GO:0008168">
    <property type="term" value="F:methyltransferase activity"/>
    <property type="evidence" value="ECO:0007669"/>
    <property type="project" value="InterPro"/>
</dbReference>
<evidence type="ECO:0000256" key="9">
    <source>
        <dbReference type="ARBA" id="ARBA00023014"/>
    </source>
</evidence>
<dbReference type="GO" id="GO:0005739">
    <property type="term" value="C:mitochondrion"/>
    <property type="evidence" value="ECO:0007669"/>
    <property type="project" value="UniProtKB-SubCell"/>
</dbReference>
<dbReference type="CDD" id="cd06557">
    <property type="entry name" value="KPHMT-like"/>
    <property type="match status" value="1"/>
</dbReference>
<dbReference type="GO" id="GO:0051536">
    <property type="term" value="F:iron-sulfur cluster binding"/>
    <property type="evidence" value="ECO:0007669"/>
    <property type="project" value="UniProtKB-KW"/>
</dbReference>
<evidence type="ECO:0000256" key="7">
    <source>
        <dbReference type="ARBA" id="ARBA00022946"/>
    </source>
</evidence>
<evidence type="ECO:0000256" key="14">
    <source>
        <dbReference type="SAM" id="MobiDB-lite"/>
    </source>
</evidence>
<sequence length="1043" mass="113240">MLMLRRAPVASALFKASPCVRAMGIARYTSTRALSTSGWNLARQSNVVPDLELDPSFDALLGDMQMRSKSRSNTPRQVEEHELELVSSGFGVRKQAPADEEEVEWPDRREERRSPATILGNKKIGMVVLPDALVEGVQDAIEATEDKKHVRYAYLELLEPVKEKSPGGSRNMPQHAIARASAFLPAQYGATYNVLAELDKRVGGITGPLLEVSGGLGPGLWASSEVFGEAALQDFTLVHRTRFGLDLAQELAQNLPGDISFKRDITSVAGPPPQVVMATFALSVLPTGRGRRDLLQHMLNLGAEHMVLVDLAGEAGWTAMKQARQWLLAQSTEDNPLHITAPCPHDGACPRVDMIEPCAFSQRIQRPRFTRKTKHAKRGEEDVSYSYLIVSRGQRPEAPSGLEEGVGRFGAVGREAAARALAKVTGRTEIREVEGGEAGELEVVEIAHDITLPAMEDPVETEKLLKAEAYAWPRLVAPPLKRSGFVVMDACMPDEKLMRFTVAKSLGKQSYYDARKSGWGDLWPHAFKGAVERKRGIRLLIEPNAEDMALPSAEDEQAWLDGQADEENMFAVDPDMDRLIKDLAKDALVEVEDIGAPATVYSASSDYVPEPEVTKKRKEPKTEAAKKRAAQREKRETARERKTKLRDARSDKAELTRADRLFYRDADTATVREFEADDPETEPLRPLSEMEPGLRDMGAALKDNRRRGPGFPFNTYGRELHTSARGLHTSARSLSVAPGATGSSQKSARPKVTVASLQAQHNAGDPITMLTAYDFPTSVLSSRAGVDIVLVGDSMAQVCLGYESTIPLTLEDVVYHTRAVARGVGSSFLLADMPFGYVASSIEAGMDAAVRLVKEGGADGIKIEGGREIIPLVERLSAFGISVMPHIGLQPQRAGVTGYRAQGRTASAAADMVALAGEMEAAGAFALLVEAVPHHVGTTLARSVNIPTIGIGAGPNTSGQVLVITDVLGSLDVGPEAGGEEAPPKLAKFVRQFGSVGRASRAAVDEYVREVKARSYPAVPAETYGMPKEELEEFRRIMEKKGE</sequence>
<dbReference type="HAMAP" id="MF_00156">
    <property type="entry name" value="PanB"/>
    <property type="match status" value="1"/>
</dbReference>
<dbReference type="AlphaFoldDB" id="A0AA48L4P0"/>
<keyword evidence="8" id="KW-0408">Iron</keyword>
<evidence type="ECO:0000256" key="5">
    <source>
        <dbReference type="ARBA" id="ARBA00022679"/>
    </source>
</evidence>
<comment type="catalytic activity">
    <reaction evidence="12 13">
        <text>(6R)-5,10-methylene-5,6,7,8-tetrahydrofolate + 3-methyl-2-oxobutanoate + H2O = 2-dehydropantoate + (6S)-5,6,7,8-tetrahydrofolate</text>
        <dbReference type="Rhea" id="RHEA:11824"/>
        <dbReference type="ChEBI" id="CHEBI:11561"/>
        <dbReference type="ChEBI" id="CHEBI:11851"/>
        <dbReference type="ChEBI" id="CHEBI:15377"/>
        <dbReference type="ChEBI" id="CHEBI:15636"/>
        <dbReference type="ChEBI" id="CHEBI:57453"/>
        <dbReference type="EC" id="2.1.2.11"/>
    </reaction>
</comment>
<comment type="function">
    <text evidence="11">Mitochondrial ribosome (mitoribosome) assembly factor. Binds at the interface of the head and body domains of the mitochondrial small ribosomal subunit (mt-SSU), occluding the mRNA channel and preventing compaction of the head domain towards the body. Probable inactive methyltransferase: retains the characteristic folding and ability to bind S-adenosyl-L-methionine, but it probably lost its methyltransferase activity.</text>
</comment>
<feature type="region of interest" description="Disordered" evidence="14">
    <location>
        <begin position="607"/>
        <end position="651"/>
    </location>
</feature>
<keyword evidence="7" id="KW-0809">Transit peptide</keyword>
<keyword evidence="16" id="KW-1185">Reference proteome</keyword>
<dbReference type="InterPro" id="IPR003700">
    <property type="entry name" value="Pantoate_hydroxy_MeTrfase"/>
</dbReference>
<evidence type="ECO:0000256" key="10">
    <source>
        <dbReference type="ARBA" id="ARBA00023128"/>
    </source>
</evidence>
<dbReference type="Pfam" id="PF09243">
    <property type="entry name" value="Rsm22"/>
    <property type="match status" value="2"/>
</dbReference>
<evidence type="ECO:0000256" key="8">
    <source>
        <dbReference type="ARBA" id="ARBA00023004"/>
    </source>
</evidence>
<reference evidence="15" key="1">
    <citation type="journal article" date="2023" name="BMC Genomics">
        <title>Chromosome-level genome assemblies of Cutaneotrichosporon spp. (Trichosporonales, Basidiomycota) reveal imbalanced evolution between nucleotide sequences and chromosome synteny.</title>
        <authorList>
            <person name="Kobayashi Y."/>
            <person name="Kayamori A."/>
            <person name="Aoki K."/>
            <person name="Shiwa Y."/>
            <person name="Matsutani M."/>
            <person name="Fujita N."/>
            <person name="Sugita T."/>
            <person name="Iwasaki W."/>
            <person name="Tanaka N."/>
            <person name="Takashima M."/>
        </authorList>
    </citation>
    <scope>NUCLEOTIDE SEQUENCE</scope>
    <source>
        <strain evidence="15">HIS019</strain>
    </source>
</reference>
<dbReference type="InterPro" id="IPR015324">
    <property type="entry name" value="Ribosomal_Rsm22-like"/>
</dbReference>
<dbReference type="NCBIfam" id="NF001452">
    <property type="entry name" value="PRK00311.1"/>
    <property type="match status" value="1"/>
</dbReference>
<evidence type="ECO:0000256" key="4">
    <source>
        <dbReference type="ARBA" id="ARBA00012618"/>
    </source>
</evidence>
<dbReference type="Proteomes" id="UP001233271">
    <property type="component" value="Chromosome 4"/>
</dbReference>
<gene>
    <name evidence="15" type="primary">TOP3</name>
    <name evidence="15" type="ORF">CcaverHIS019_0406880</name>
</gene>
<dbReference type="Pfam" id="PF02548">
    <property type="entry name" value="Pantoate_transf"/>
    <property type="match status" value="1"/>
</dbReference>
<dbReference type="RefSeq" id="XP_060457133.1">
    <property type="nucleotide sequence ID" value="XM_060600550.1"/>
</dbReference>
<evidence type="ECO:0000256" key="11">
    <source>
        <dbReference type="ARBA" id="ARBA00045681"/>
    </source>
</evidence>
<dbReference type="GO" id="GO:0006412">
    <property type="term" value="P:translation"/>
    <property type="evidence" value="ECO:0007669"/>
    <property type="project" value="InterPro"/>
</dbReference>
<protein>
    <recommendedName>
        <fullName evidence="4 13">3-methyl-2-oxobutanoate hydroxymethyltransferase</fullName>
        <ecNumber evidence="4 13">2.1.2.11</ecNumber>
    </recommendedName>
</protein>
<dbReference type="GO" id="GO:0003864">
    <property type="term" value="F:3-methyl-2-oxobutanoate hydroxymethyltransferase activity"/>
    <property type="evidence" value="ECO:0007669"/>
    <property type="project" value="UniProtKB-EC"/>
</dbReference>
<keyword evidence="10" id="KW-0496">Mitochondrion</keyword>
<comment type="pathway">
    <text evidence="2 13">Cofactor biosynthesis; (R)-pantothenate biosynthesis; (R)-pantoate from 3-methyl-2-oxobutanoate: step 1/2.</text>
</comment>
<keyword evidence="6" id="KW-0479">Metal-binding</keyword>
<comment type="similarity">
    <text evidence="3 13">Belongs to the PanB family.</text>
</comment>
<dbReference type="EMBL" id="AP028215">
    <property type="protein sequence ID" value="BEI91868.1"/>
    <property type="molecule type" value="Genomic_DNA"/>
</dbReference>
<evidence type="ECO:0000256" key="3">
    <source>
        <dbReference type="ARBA" id="ARBA00008676"/>
    </source>
</evidence>
<evidence type="ECO:0000256" key="2">
    <source>
        <dbReference type="ARBA" id="ARBA00005033"/>
    </source>
</evidence>
<dbReference type="KEGG" id="ccac:CcaHIS019_0406880"/>